<keyword evidence="6" id="KW-0521">NADP</keyword>
<dbReference type="AlphaFoldDB" id="A0A5C6VA55"/>
<name>A0A5C6VA55_9FLAO</name>
<dbReference type="Proteomes" id="UP000321168">
    <property type="component" value="Unassembled WGS sequence"/>
</dbReference>
<dbReference type="EMBL" id="VORB01000003">
    <property type="protein sequence ID" value="TXC81634.1"/>
    <property type="molecule type" value="Genomic_DNA"/>
</dbReference>
<keyword evidence="6" id="KW-0560">Oxidoreductase</keyword>
<evidence type="ECO:0000256" key="1">
    <source>
        <dbReference type="ARBA" id="ARBA00004781"/>
    </source>
</evidence>
<dbReference type="SUPFAM" id="SSF51735">
    <property type="entry name" value="NAD(P)-binding Rossmann-fold domains"/>
    <property type="match status" value="1"/>
</dbReference>
<evidence type="ECO:0000313" key="9">
    <source>
        <dbReference type="Proteomes" id="UP000321168"/>
    </source>
</evidence>
<dbReference type="Pfam" id="PF04321">
    <property type="entry name" value="RmlD_sub_bind"/>
    <property type="match status" value="1"/>
</dbReference>
<protein>
    <recommendedName>
        <fullName evidence="4 6">dTDP-4-dehydrorhamnose reductase</fullName>
        <ecNumber evidence="3 6">1.1.1.133</ecNumber>
    </recommendedName>
</protein>
<dbReference type="PANTHER" id="PTHR10491">
    <property type="entry name" value="DTDP-4-DEHYDRORHAMNOSE REDUCTASE"/>
    <property type="match status" value="1"/>
</dbReference>
<feature type="domain" description="RmlD-like substrate binding" evidence="7">
    <location>
        <begin position="1"/>
        <end position="293"/>
    </location>
</feature>
<dbReference type="UniPathway" id="UPA00124"/>
<reference evidence="8 9" key="1">
    <citation type="submission" date="2019-08" db="EMBL/GenBank/DDBJ databases">
        <title>Genome of Luteibaculum oceani JCM 18817.</title>
        <authorList>
            <person name="Bowman J.P."/>
        </authorList>
    </citation>
    <scope>NUCLEOTIDE SEQUENCE [LARGE SCALE GENOMIC DNA]</scope>
    <source>
        <strain evidence="8 9">JCM 18817</strain>
    </source>
</reference>
<gene>
    <name evidence="8" type="ORF">FRX97_03715</name>
</gene>
<comment type="function">
    <text evidence="6">Catalyzes the reduction of dTDP-6-deoxy-L-lyxo-4-hexulose to yield dTDP-L-rhamnose.</text>
</comment>
<dbReference type="CDD" id="cd05254">
    <property type="entry name" value="dTDP_HR_like_SDR_e"/>
    <property type="match status" value="1"/>
</dbReference>
<evidence type="ECO:0000256" key="5">
    <source>
        <dbReference type="ARBA" id="ARBA00048200"/>
    </source>
</evidence>
<accession>A0A5C6VA55</accession>
<sequence length="304" mass="34291">MRILVTGANGLLGQRFLHLCLEQNIDVLATSKGESRLYNLPAVKYKSLDITNKAEIEELVHEFKPDAILNTAALTHVDVCEDNKELCWTINVDGVRNLLEICQSHNIYLSHISTDFIFDGSKGIYKEDDAPNPVNYYGESKLEAEKVLQSSTYKRVSILRTILVYGFVPNLSRTNIILWLNDTLGKKQAVNMVDDQFRMPTYADDLAHACLNACSLNAEGVFNVSGPEYISVYDLAILVADVFGHEKELINKSKSQAFSDKAPRPPKTGFDLSKSREFLNYRPHSLRDALTQTKLQIQDFKNKN</sequence>
<dbReference type="Gene3D" id="3.40.50.720">
    <property type="entry name" value="NAD(P)-binding Rossmann-like Domain"/>
    <property type="match status" value="1"/>
</dbReference>
<evidence type="ECO:0000256" key="6">
    <source>
        <dbReference type="RuleBase" id="RU364082"/>
    </source>
</evidence>
<evidence type="ECO:0000256" key="3">
    <source>
        <dbReference type="ARBA" id="ARBA00012929"/>
    </source>
</evidence>
<evidence type="ECO:0000259" key="7">
    <source>
        <dbReference type="Pfam" id="PF04321"/>
    </source>
</evidence>
<comment type="similarity">
    <text evidence="2 6">Belongs to the dTDP-4-dehydrorhamnose reductase family.</text>
</comment>
<comment type="pathway">
    <text evidence="1 6">Carbohydrate biosynthesis; dTDP-L-rhamnose biosynthesis.</text>
</comment>
<organism evidence="8 9">
    <name type="scientific">Luteibaculum oceani</name>
    <dbReference type="NCBI Taxonomy" id="1294296"/>
    <lineage>
        <taxon>Bacteria</taxon>
        <taxon>Pseudomonadati</taxon>
        <taxon>Bacteroidota</taxon>
        <taxon>Flavobacteriia</taxon>
        <taxon>Flavobacteriales</taxon>
        <taxon>Luteibaculaceae</taxon>
        <taxon>Luteibaculum</taxon>
    </lineage>
</organism>
<comment type="caution">
    <text evidence="8">The sequence shown here is derived from an EMBL/GenBank/DDBJ whole genome shotgun (WGS) entry which is preliminary data.</text>
</comment>
<dbReference type="GO" id="GO:0019305">
    <property type="term" value="P:dTDP-rhamnose biosynthetic process"/>
    <property type="evidence" value="ECO:0007669"/>
    <property type="project" value="UniProtKB-UniPathway"/>
</dbReference>
<keyword evidence="9" id="KW-1185">Reference proteome</keyword>
<dbReference type="InterPro" id="IPR005913">
    <property type="entry name" value="dTDP_dehydrorham_reduct"/>
</dbReference>
<dbReference type="OrthoDB" id="9803892at2"/>
<dbReference type="InterPro" id="IPR036291">
    <property type="entry name" value="NAD(P)-bd_dom_sf"/>
</dbReference>
<comment type="catalytic activity">
    <reaction evidence="5">
        <text>dTDP-beta-L-rhamnose + NADP(+) = dTDP-4-dehydro-beta-L-rhamnose + NADPH + H(+)</text>
        <dbReference type="Rhea" id="RHEA:21796"/>
        <dbReference type="ChEBI" id="CHEBI:15378"/>
        <dbReference type="ChEBI" id="CHEBI:57510"/>
        <dbReference type="ChEBI" id="CHEBI:57783"/>
        <dbReference type="ChEBI" id="CHEBI:58349"/>
        <dbReference type="ChEBI" id="CHEBI:62830"/>
        <dbReference type="EC" id="1.1.1.133"/>
    </reaction>
</comment>
<dbReference type="PANTHER" id="PTHR10491:SF4">
    <property type="entry name" value="METHIONINE ADENOSYLTRANSFERASE 2 SUBUNIT BETA"/>
    <property type="match status" value="1"/>
</dbReference>
<evidence type="ECO:0000256" key="4">
    <source>
        <dbReference type="ARBA" id="ARBA00017099"/>
    </source>
</evidence>
<evidence type="ECO:0000313" key="8">
    <source>
        <dbReference type="EMBL" id="TXC81634.1"/>
    </source>
</evidence>
<proteinExistence type="inferred from homology"/>
<evidence type="ECO:0000256" key="2">
    <source>
        <dbReference type="ARBA" id="ARBA00010944"/>
    </source>
</evidence>
<dbReference type="RefSeq" id="WP_147013531.1">
    <property type="nucleotide sequence ID" value="NZ_VORB01000003.1"/>
</dbReference>
<dbReference type="EC" id="1.1.1.133" evidence="3 6"/>
<dbReference type="InterPro" id="IPR029903">
    <property type="entry name" value="RmlD-like-bd"/>
</dbReference>
<dbReference type="GO" id="GO:0008831">
    <property type="term" value="F:dTDP-4-dehydrorhamnose reductase activity"/>
    <property type="evidence" value="ECO:0007669"/>
    <property type="project" value="UniProtKB-EC"/>
</dbReference>